<evidence type="ECO:0000313" key="2">
    <source>
        <dbReference type="EMBL" id="KAJ0193225.1"/>
    </source>
</evidence>
<sequence length="85" mass="10018">MHPHSRLSPSTGLIPHKGWSQKIWVIKTQSLEPEDISPPPDEDCRRAEGGTNFYKAVLYMFLFLVILRSLYNLFYFRFLFYICSC</sequence>
<evidence type="ECO:0000313" key="3">
    <source>
        <dbReference type="Proteomes" id="UP000235145"/>
    </source>
</evidence>
<dbReference type="AlphaFoldDB" id="A0A9R1WXZ9"/>
<evidence type="ECO:0000256" key="1">
    <source>
        <dbReference type="SAM" id="Phobius"/>
    </source>
</evidence>
<keyword evidence="1" id="KW-0812">Transmembrane</keyword>
<comment type="caution">
    <text evidence="2">The sequence shown here is derived from an EMBL/GenBank/DDBJ whole genome shotgun (WGS) entry which is preliminary data.</text>
</comment>
<keyword evidence="1" id="KW-1133">Transmembrane helix</keyword>
<proteinExistence type="predicted"/>
<keyword evidence="1" id="KW-0472">Membrane</keyword>
<name>A0A9R1WXZ9_LACSA</name>
<reference evidence="2 3" key="1">
    <citation type="journal article" date="2017" name="Nat. Commun.">
        <title>Genome assembly with in vitro proximity ligation data and whole-genome triplication in lettuce.</title>
        <authorList>
            <person name="Reyes-Chin-Wo S."/>
            <person name="Wang Z."/>
            <person name="Yang X."/>
            <person name="Kozik A."/>
            <person name="Arikit S."/>
            <person name="Song C."/>
            <person name="Xia L."/>
            <person name="Froenicke L."/>
            <person name="Lavelle D.O."/>
            <person name="Truco M.J."/>
            <person name="Xia R."/>
            <person name="Zhu S."/>
            <person name="Xu C."/>
            <person name="Xu H."/>
            <person name="Xu X."/>
            <person name="Cox K."/>
            <person name="Korf I."/>
            <person name="Meyers B.C."/>
            <person name="Michelmore R.W."/>
        </authorList>
    </citation>
    <scope>NUCLEOTIDE SEQUENCE [LARGE SCALE GENOMIC DNA]</scope>
    <source>
        <strain evidence="3">cv. Salinas</strain>
        <tissue evidence="2">Seedlings</tissue>
    </source>
</reference>
<dbReference type="Proteomes" id="UP000235145">
    <property type="component" value="Unassembled WGS sequence"/>
</dbReference>
<feature type="transmembrane region" description="Helical" evidence="1">
    <location>
        <begin position="56"/>
        <end position="80"/>
    </location>
</feature>
<organism evidence="2 3">
    <name type="scientific">Lactuca sativa</name>
    <name type="common">Garden lettuce</name>
    <dbReference type="NCBI Taxonomy" id="4236"/>
    <lineage>
        <taxon>Eukaryota</taxon>
        <taxon>Viridiplantae</taxon>
        <taxon>Streptophyta</taxon>
        <taxon>Embryophyta</taxon>
        <taxon>Tracheophyta</taxon>
        <taxon>Spermatophyta</taxon>
        <taxon>Magnoliopsida</taxon>
        <taxon>eudicotyledons</taxon>
        <taxon>Gunneridae</taxon>
        <taxon>Pentapetalae</taxon>
        <taxon>asterids</taxon>
        <taxon>campanulids</taxon>
        <taxon>Asterales</taxon>
        <taxon>Asteraceae</taxon>
        <taxon>Cichorioideae</taxon>
        <taxon>Cichorieae</taxon>
        <taxon>Lactucinae</taxon>
        <taxon>Lactuca</taxon>
    </lineage>
</organism>
<keyword evidence="3" id="KW-1185">Reference proteome</keyword>
<protein>
    <submittedName>
        <fullName evidence="2">Uncharacterized protein</fullName>
    </submittedName>
</protein>
<dbReference type="EMBL" id="NBSK02000008">
    <property type="protein sequence ID" value="KAJ0193225.1"/>
    <property type="molecule type" value="Genomic_DNA"/>
</dbReference>
<accession>A0A9R1WXZ9</accession>
<gene>
    <name evidence="2" type="ORF">LSAT_V11C800437570</name>
</gene>